<evidence type="ECO:0008006" key="9">
    <source>
        <dbReference type="Google" id="ProtNLM"/>
    </source>
</evidence>
<evidence type="ECO:0000313" key="7">
    <source>
        <dbReference type="EMBL" id="CCE65412.1"/>
    </source>
</evidence>
<feature type="compositionally biased region" description="Acidic residues" evidence="6">
    <location>
        <begin position="193"/>
        <end position="212"/>
    </location>
</feature>
<feature type="compositionally biased region" description="Basic and acidic residues" evidence="6">
    <location>
        <begin position="160"/>
        <end position="174"/>
    </location>
</feature>
<proteinExistence type="predicted"/>
<dbReference type="Proteomes" id="UP000005666">
    <property type="component" value="Chromosome 12"/>
</dbReference>
<keyword evidence="4" id="KW-0804">Transcription</keyword>
<name>G8BZT4_TETPH</name>
<dbReference type="GO" id="GO:0030174">
    <property type="term" value="P:regulation of DNA-templated DNA replication initiation"/>
    <property type="evidence" value="ECO:0007669"/>
    <property type="project" value="EnsemblFungi"/>
</dbReference>
<evidence type="ECO:0000256" key="6">
    <source>
        <dbReference type="SAM" id="MobiDB-lite"/>
    </source>
</evidence>
<dbReference type="AlphaFoldDB" id="G8BZT4"/>
<dbReference type="Pfam" id="PF08598">
    <property type="entry name" value="Sds3"/>
    <property type="match status" value="1"/>
</dbReference>
<dbReference type="GO" id="GO:0061186">
    <property type="term" value="P:negative regulation of silent mating-type cassette heterochromatin formation"/>
    <property type="evidence" value="ECO:0007669"/>
    <property type="project" value="EnsemblFungi"/>
</dbReference>
<dbReference type="EMBL" id="HE612867">
    <property type="protein sequence ID" value="CCE65412.1"/>
    <property type="molecule type" value="Genomic_DNA"/>
</dbReference>
<dbReference type="KEGG" id="tpf:TPHA_0L00560"/>
<dbReference type="GO" id="GO:0005739">
    <property type="term" value="C:mitochondrion"/>
    <property type="evidence" value="ECO:0007669"/>
    <property type="project" value="EnsemblFungi"/>
</dbReference>
<dbReference type="SMART" id="SM01401">
    <property type="entry name" value="Sds3"/>
    <property type="match status" value="1"/>
</dbReference>
<feature type="region of interest" description="Disordered" evidence="6">
    <location>
        <begin position="1"/>
        <end position="248"/>
    </location>
</feature>
<dbReference type="OrthoDB" id="20886at2759"/>
<feature type="compositionally biased region" description="Acidic residues" evidence="6">
    <location>
        <begin position="221"/>
        <end position="244"/>
    </location>
</feature>
<dbReference type="GO" id="GO:1900470">
    <property type="term" value="P:positive regulation of phosphatidylserine biosynthetic process"/>
    <property type="evidence" value="ECO:0007669"/>
    <property type="project" value="EnsemblFungi"/>
</dbReference>
<protein>
    <recommendedName>
        <fullName evidence="9">Transcriptional regulatory protein DEP1</fullName>
    </recommendedName>
</protein>
<organism evidence="7 8">
    <name type="scientific">Tetrapisispora phaffii (strain ATCC 24235 / CBS 4417 / NBRC 1672 / NRRL Y-8282 / UCD 70-5)</name>
    <name type="common">Yeast</name>
    <name type="synonym">Fabospora phaffii</name>
    <dbReference type="NCBI Taxonomy" id="1071381"/>
    <lineage>
        <taxon>Eukaryota</taxon>
        <taxon>Fungi</taxon>
        <taxon>Dikarya</taxon>
        <taxon>Ascomycota</taxon>
        <taxon>Saccharomycotina</taxon>
        <taxon>Saccharomycetes</taxon>
        <taxon>Saccharomycetales</taxon>
        <taxon>Saccharomycetaceae</taxon>
        <taxon>Tetrapisispora</taxon>
    </lineage>
</organism>
<gene>
    <name evidence="7" type="primary">TPHA0L00560</name>
    <name evidence="7" type="ordered locus">TPHA_0L00560</name>
</gene>
<dbReference type="RefSeq" id="XP_003687846.1">
    <property type="nucleotide sequence ID" value="XM_003687798.1"/>
</dbReference>
<dbReference type="GO" id="GO:2001247">
    <property type="term" value="P:positive regulation of phosphatidylcholine biosynthetic process"/>
    <property type="evidence" value="ECO:0007669"/>
    <property type="project" value="EnsemblFungi"/>
</dbReference>
<dbReference type="GO" id="GO:0045944">
    <property type="term" value="P:positive regulation of transcription by RNA polymerase II"/>
    <property type="evidence" value="ECO:0007669"/>
    <property type="project" value="EnsemblFungi"/>
</dbReference>
<dbReference type="GeneID" id="11531792"/>
<sequence>MREETAKEATTFSDTGTNVASSSNIVDSKPIVNSDSELSSNTGVEEDRESMLSAVGSSNNSNLSEYYVSSDAETEKMENTSGAVNVSIDEPPKLSDLIPDEDENKVQLNKRSVEEAYASDKGNSSGFEGDREVKKIKVLPEPVLETEQQSISADASDVADTEKVAPEEDVKLEESAVADDQEPSATPANIVEKEEENVNEEHEQEPEPEPDFEIGTNQEIDQLEGDGEDAEVEDVEDDDEDEKEMIDNHSSLNTYENNASEEDMDAGDMAKGETVSPMVLEETRLLALKEITDIEYRFAELRQKLYDNKLVRLQTELQMCLEGSHPELQKYYTKIASIRDYKLRRAYTQQKYELKCIDEQTRATRTFIHQDFYKKAIDLRNNMLNNTTQQWYDINKERRDMDITVPTMNYHVPVKIAGKTLSCITGYAGPAQQRYAGEELLEDFEAENIKFSYRSNPVDKLEVIVDRMRTNNELSDLAGLKKFYNGFPGAPDLNGLKDIEVLEDLQNIRQVKL</sequence>
<dbReference type="GO" id="GO:1900089">
    <property type="term" value="P:negative regulation of inositol biosynthetic process"/>
    <property type="evidence" value="ECO:0007669"/>
    <property type="project" value="EnsemblFungi"/>
</dbReference>
<dbReference type="GO" id="GO:0061188">
    <property type="term" value="P:negative regulation of rDNA heterochromatin formation"/>
    <property type="evidence" value="ECO:0007669"/>
    <property type="project" value="EnsemblFungi"/>
</dbReference>
<dbReference type="GO" id="GO:0034605">
    <property type="term" value="P:cellular response to heat"/>
    <property type="evidence" value="ECO:0007669"/>
    <property type="project" value="EnsemblFungi"/>
</dbReference>
<dbReference type="HOGENOM" id="CLU_028822_0_0_1"/>
<dbReference type="PANTHER" id="PTHR21964">
    <property type="entry name" value="BREAST CANCER METASTASIS-SUPPRESSOR 1"/>
    <property type="match status" value="1"/>
</dbReference>
<keyword evidence="3" id="KW-0805">Transcription regulation</keyword>
<dbReference type="InterPro" id="IPR013907">
    <property type="entry name" value="Sds3"/>
</dbReference>
<dbReference type="GO" id="GO:1900090">
    <property type="term" value="P:positive regulation of inositol biosynthetic process"/>
    <property type="evidence" value="ECO:0007669"/>
    <property type="project" value="EnsemblFungi"/>
</dbReference>
<evidence type="ECO:0000256" key="4">
    <source>
        <dbReference type="ARBA" id="ARBA00023163"/>
    </source>
</evidence>
<reference evidence="7 8" key="1">
    <citation type="journal article" date="2011" name="Proc. Natl. Acad. Sci. U.S.A.">
        <title>Evolutionary erosion of yeast sex chromosomes by mating-type switching accidents.</title>
        <authorList>
            <person name="Gordon J.L."/>
            <person name="Armisen D."/>
            <person name="Proux-Wera E."/>
            <person name="Oheigeartaigh S.S."/>
            <person name="Byrne K.P."/>
            <person name="Wolfe K.H."/>
        </authorList>
    </citation>
    <scope>NUCLEOTIDE SEQUENCE [LARGE SCALE GENOMIC DNA]</scope>
    <source>
        <strain evidence="8">ATCC 24235 / CBS 4417 / NBRC 1672 / NRRL Y-8282 / UCD 70-5</strain>
    </source>
</reference>
<dbReference type="eggNOG" id="ENOG502S36P">
    <property type="taxonomic scope" value="Eukaryota"/>
</dbReference>
<accession>G8BZT4</accession>
<evidence type="ECO:0000256" key="2">
    <source>
        <dbReference type="ARBA" id="ARBA00022491"/>
    </source>
</evidence>
<evidence type="ECO:0000256" key="3">
    <source>
        <dbReference type="ARBA" id="ARBA00023015"/>
    </source>
</evidence>
<evidence type="ECO:0000256" key="1">
    <source>
        <dbReference type="ARBA" id="ARBA00004123"/>
    </source>
</evidence>
<keyword evidence="8" id="KW-1185">Reference proteome</keyword>
<dbReference type="GO" id="GO:0033698">
    <property type="term" value="C:Rpd3L complex"/>
    <property type="evidence" value="ECO:0007669"/>
    <property type="project" value="EnsemblFungi"/>
</dbReference>
<evidence type="ECO:0000256" key="5">
    <source>
        <dbReference type="ARBA" id="ARBA00023242"/>
    </source>
</evidence>
<evidence type="ECO:0000313" key="8">
    <source>
        <dbReference type="Proteomes" id="UP000005666"/>
    </source>
</evidence>
<keyword evidence="5" id="KW-0539">Nucleus</keyword>
<dbReference type="STRING" id="1071381.G8BZT4"/>
<dbReference type="GO" id="GO:0000122">
    <property type="term" value="P:negative regulation of transcription by RNA polymerase II"/>
    <property type="evidence" value="ECO:0007669"/>
    <property type="project" value="EnsemblFungi"/>
</dbReference>
<feature type="compositionally biased region" description="Polar residues" evidence="6">
    <location>
        <begin position="55"/>
        <end position="64"/>
    </location>
</feature>
<dbReference type="GO" id="GO:1900469">
    <property type="term" value="P:negative regulation of phosphatidylserine biosynthetic process"/>
    <property type="evidence" value="ECO:0007669"/>
    <property type="project" value="EnsemblFungi"/>
</dbReference>
<feature type="compositionally biased region" description="Polar residues" evidence="6">
    <location>
        <begin position="8"/>
        <end position="43"/>
    </location>
</feature>
<keyword evidence="2" id="KW-0678">Repressor</keyword>
<dbReference type="GO" id="GO:2001246">
    <property type="term" value="P:negative regulation of phosphatidylcholine biosynthetic process"/>
    <property type="evidence" value="ECO:0007669"/>
    <property type="project" value="EnsemblFungi"/>
</dbReference>
<comment type="subcellular location">
    <subcellularLocation>
        <location evidence="1">Nucleus</location>
    </subcellularLocation>
</comment>